<name>A0A8D8Z2B6_9HEMI</name>
<feature type="compositionally biased region" description="Acidic residues" evidence="9">
    <location>
        <begin position="556"/>
        <end position="583"/>
    </location>
</feature>
<protein>
    <submittedName>
        <fullName evidence="11">Homeobox protein slou</fullName>
    </submittedName>
</protein>
<dbReference type="InterPro" id="IPR009057">
    <property type="entry name" value="Homeodomain-like_sf"/>
</dbReference>
<dbReference type="PANTHER" id="PTHR24340">
    <property type="entry name" value="HOMEOBOX PROTEIN NKX"/>
    <property type="match status" value="1"/>
</dbReference>
<dbReference type="CDD" id="cd00086">
    <property type="entry name" value="homeodomain"/>
    <property type="match status" value="1"/>
</dbReference>
<evidence type="ECO:0000256" key="2">
    <source>
        <dbReference type="ARBA" id="ARBA00022473"/>
    </source>
</evidence>
<organism evidence="11">
    <name type="scientific">Cacopsylla melanoneura</name>
    <dbReference type="NCBI Taxonomy" id="428564"/>
    <lineage>
        <taxon>Eukaryota</taxon>
        <taxon>Metazoa</taxon>
        <taxon>Ecdysozoa</taxon>
        <taxon>Arthropoda</taxon>
        <taxon>Hexapoda</taxon>
        <taxon>Insecta</taxon>
        <taxon>Pterygota</taxon>
        <taxon>Neoptera</taxon>
        <taxon>Paraneoptera</taxon>
        <taxon>Hemiptera</taxon>
        <taxon>Sternorrhyncha</taxon>
        <taxon>Psylloidea</taxon>
        <taxon>Psyllidae</taxon>
        <taxon>Psyllinae</taxon>
        <taxon>Cacopsylla</taxon>
    </lineage>
</organism>
<dbReference type="EMBL" id="HBUF01587717">
    <property type="protein sequence ID" value="CAG6772377.1"/>
    <property type="molecule type" value="Transcribed_RNA"/>
</dbReference>
<keyword evidence="5 7" id="KW-0539">Nucleus</keyword>
<dbReference type="InterPro" id="IPR017970">
    <property type="entry name" value="Homeobox_CS"/>
</dbReference>
<dbReference type="FunFam" id="1.10.10.60:FF:000315">
    <property type="entry name" value="NK1 homeobox 2"/>
    <property type="match status" value="1"/>
</dbReference>
<feature type="compositionally biased region" description="Basic and acidic residues" evidence="9">
    <location>
        <begin position="405"/>
        <end position="415"/>
    </location>
</feature>
<dbReference type="InterPro" id="IPR020479">
    <property type="entry name" value="HD_metazoa"/>
</dbReference>
<dbReference type="Pfam" id="PF00046">
    <property type="entry name" value="Homeodomain"/>
    <property type="match status" value="1"/>
</dbReference>
<feature type="compositionally biased region" description="Low complexity" evidence="9">
    <location>
        <begin position="423"/>
        <end position="437"/>
    </location>
</feature>
<dbReference type="SMART" id="SM00389">
    <property type="entry name" value="HOX"/>
    <property type="match status" value="1"/>
</dbReference>
<dbReference type="GO" id="GO:0030154">
    <property type="term" value="P:cell differentiation"/>
    <property type="evidence" value="ECO:0007669"/>
    <property type="project" value="TreeGrafter"/>
</dbReference>
<reference evidence="11" key="1">
    <citation type="submission" date="2021-05" db="EMBL/GenBank/DDBJ databases">
        <authorList>
            <person name="Alioto T."/>
            <person name="Alioto T."/>
            <person name="Gomez Garrido J."/>
        </authorList>
    </citation>
    <scope>NUCLEOTIDE SEQUENCE</scope>
</reference>
<comment type="subcellular location">
    <subcellularLocation>
        <location evidence="1 7 8">Nucleus</location>
    </subcellularLocation>
</comment>
<accession>A0A8D8Z2B6</accession>
<dbReference type="EMBL" id="HBUF01413873">
    <property type="protein sequence ID" value="CAG6739548.1"/>
    <property type="molecule type" value="Transcribed_RNA"/>
</dbReference>
<evidence type="ECO:0000256" key="8">
    <source>
        <dbReference type="RuleBase" id="RU000682"/>
    </source>
</evidence>
<dbReference type="PANTHER" id="PTHR24340:SF37">
    <property type="entry name" value="HOMEOBOX PROTEIN SLOU"/>
    <property type="match status" value="1"/>
</dbReference>
<sequence>MTVKLTMQSGGLNHQQNGKIQHPSQQILANSKMTISNKIGDSAEAIANKQNLQNELKHHPGSPFYIPTSKNLQSNGEEAGLHPDFINHEDLPFNKYGKKLFKPVDLTSNNNCKRFINNNTRNVSNNHKKFINRKFIIDERSKLRNVPANNEFVTNDAMEIDVGDSSDNNENHRAFESAIEGNVRLEREQTHISNRSSETHINLDERLHKSVGGDGCDQIRDNLSKPIRQCATADEMDVDIDRNSPDPYDRFQEMDSCRRDENSDLSNHNEQLTSAFNPNHNHSKSPHPKSPLSHHHESKDYSSAFQEHLRRNLNCRRFDTSDDEGRQSPDESSSLPLQSIYRESELSPKAPQSPNERLSNEKEQATINSLQCNNYGQSSLRPTGNKLNDKYDIVNLIKKENAKTPLDISKREERLGSPINVMSPRSSPSLSSSPTFSERIYESGGDGETQQFFEDSKTTRQLKFSVDNILDPNKFTGKTAQETSSGTVVDHMSRITSNILIGQNILNSYKHLQNHWRPHLEFLSQQHHQHEFINHHSGSSDPASVSGPPTNISGDETYDEEDNDEDLSVNGDGDDGDASDCSDDADKSTSGKKSKHGGDSKSNGGKPRRARTAFTYEQLVALENKFKTTRYLSVCERLNLALSLSLTETQVKIWFQNRRTKWKKQNPGMDVNSPTVPTCASSGHSGPGGFPFHPALSGPGGHYSNSVGHYPYAAAAAAYFHHLGAHHTHGLTHT</sequence>
<dbReference type="GO" id="GO:0000978">
    <property type="term" value="F:RNA polymerase II cis-regulatory region sequence-specific DNA binding"/>
    <property type="evidence" value="ECO:0007669"/>
    <property type="project" value="TreeGrafter"/>
</dbReference>
<evidence type="ECO:0000256" key="4">
    <source>
        <dbReference type="ARBA" id="ARBA00023155"/>
    </source>
</evidence>
<dbReference type="EMBL" id="HBUF01079062">
    <property type="protein sequence ID" value="CAG6632241.1"/>
    <property type="molecule type" value="Transcribed_RNA"/>
</dbReference>
<evidence type="ECO:0000256" key="5">
    <source>
        <dbReference type="ARBA" id="ARBA00023242"/>
    </source>
</evidence>
<dbReference type="EMBL" id="HBUF01253603">
    <property type="protein sequence ID" value="CAG6680909.1"/>
    <property type="molecule type" value="Transcribed_RNA"/>
</dbReference>
<dbReference type="InterPro" id="IPR050394">
    <property type="entry name" value="Homeobox_NK-like"/>
</dbReference>
<feature type="compositionally biased region" description="Basic and acidic residues" evidence="9">
    <location>
        <begin position="318"/>
        <end position="329"/>
    </location>
</feature>
<evidence type="ECO:0000256" key="6">
    <source>
        <dbReference type="ARBA" id="ARBA00061009"/>
    </source>
</evidence>
<evidence type="ECO:0000256" key="7">
    <source>
        <dbReference type="PROSITE-ProRule" id="PRU00108"/>
    </source>
</evidence>
<proteinExistence type="inferred from homology"/>
<feature type="DNA-binding region" description="Homeobox" evidence="7">
    <location>
        <begin position="607"/>
        <end position="666"/>
    </location>
</feature>
<feature type="compositionally biased region" description="Polar residues" evidence="9">
    <location>
        <begin position="264"/>
        <end position="276"/>
    </location>
</feature>
<evidence type="ECO:0000259" key="10">
    <source>
        <dbReference type="PROSITE" id="PS50071"/>
    </source>
</evidence>
<evidence type="ECO:0000313" key="11">
    <source>
        <dbReference type="EMBL" id="CAG6739548.1"/>
    </source>
</evidence>
<evidence type="ECO:0000256" key="9">
    <source>
        <dbReference type="SAM" id="MobiDB-lite"/>
    </source>
</evidence>
<feature type="region of interest" description="Disordered" evidence="9">
    <location>
        <begin position="405"/>
        <end position="448"/>
    </location>
</feature>
<dbReference type="SUPFAM" id="SSF46689">
    <property type="entry name" value="Homeodomain-like"/>
    <property type="match status" value="1"/>
</dbReference>
<feature type="region of interest" description="Disordered" evidence="9">
    <location>
        <begin position="318"/>
        <end position="338"/>
    </location>
</feature>
<dbReference type="Gene3D" id="1.10.10.60">
    <property type="entry name" value="Homeodomain-like"/>
    <property type="match status" value="1"/>
</dbReference>
<dbReference type="GO" id="GO:0000981">
    <property type="term" value="F:DNA-binding transcription factor activity, RNA polymerase II-specific"/>
    <property type="evidence" value="ECO:0007669"/>
    <property type="project" value="InterPro"/>
</dbReference>
<dbReference type="GO" id="GO:0005634">
    <property type="term" value="C:nucleus"/>
    <property type="evidence" value="ECO:0007669"/>
    <property type="project" value="UniProtKB-SubCell"/>
</dbReference>
<feature type="region of interest" description="Disordered" evidence="9">
    <location>
        <begin position="190"/>
        <end position="214"/>
    </location>
</feature>
<dbReference type="PROSITE" id="PS50071">
    <property type="entry name" value="HOMEOBOX_2"/>
    <property type="match status" value="1"/>
</dbReference>
<feature type="compositionally biased region" description="Basic and acidic residues" evidence="9">
    <location>
        <begin position="197"/>
        <end position="208"/>
    </location>
</feature>
<comment type="similarity">
    <text evidence="6">Belongs to the NK-1 homeobox family.</text>
</comment>
<feature type="domain" description="Homeobox" evidence="10">
    <location>
        <begin position="605"/>
        <end position="665"/>
    </location>
</feature>
<evidence type="ECO:0000256" key="1">
    <source>
        <dbReference type="ARBA" id="ARBA00004123"/>
    </source>
</evidence>
<feature type="region of interest" description="Disordered" evidence="9">
    <location>
        <begin position="257"/>
        <end position="306"/>
    </location>
</feature>
<keyword evidence="2" id="KW-0217">Developmental protein</keyword>
<dbReference type="InterPro" id="IPR001356">
    <property type="entry name" value="HD"/>
</dbReference>
<feature type="compositionally biased region" description="Polar residues" evidence="9">
    <location>
        <begin position="536"/>
        <end position="554"/>
    </location>
</feature>
<dbReference type="PRINTS" id="PR00024">
    <property type="entry name" value="HOMEOBOX"/>
</dbReference>
<feature type="region of interest" description="Disordered" evidence="9">
    <location>
        <begin position="1"/>
        <end position="21"/>
    </location>
</feature>
<dbReference type="AlphaFoldDB" id="A0A8D8Z2B6"/>
<keyword evidence="3 7" id="KW-0238">DNA-binding</keyword>
<evidence type="ECO:0000256" key="3">
    <source>
        <dbReference type="ARBA" id="ARBA00023125"/>
    </source>
</evidence>
<feature type="region of interest" description="Disordered" evidence="9">
    <location>
        <begin position="529"/>
        <end position="610"/>
    </location>
</feature>
<keyword evidence="4 7" id="KW-0371">Homeobox</keyword>
<dbReference type="PROSITE" id="PS00027">
    <property type="entry name" value="HOMEOBOX_1"/>
    <property type="match status" value="1"/>
</dbReference>